<dbReference type="InParanoid" id="L5KJA2"/>
<dbReference type="Gene3D" id="3.40.47.10">
    <property type="match status" value="1"/>
</dbReference>
<dbReference type="InterPro" id="IPR016039">
    <property type="entry name" value="Thiolase-like"/>
</dbReference>
<feature type="compositionally biased region" description="Basic and acidic residues" evidence="3">
    <location>
        <begin position="44"/>
        <end position="53"/>
    </location>
</feature>
<keyword evidence="1" id="KW-1207">Sterol metabolism</keyword>
<keyword evidence="2" id="KW-0808">Transferase</keyword>
<keyword evidence="1" id="KW-0443">Lipid metabolism</keyword>
<protein>
    <submittedName>
        <fullName evidence="5">Hydroxymethylglutaryl-CoA synthase, cytoplasmic</fullName>
    </submittedName>
</protein>
<evidence type="ECO:0000313" key="5">
    <source>
        <dbReference type="EMBL" id="ELK10613.1"/>
    </source>
</evidence>
<organism evidence="5 6">
    <name type="scientific">Pteropus alecto</name>
    <name type="common">Black flying fox</name>
    <dbReference type="NCBI Taxonomy" id="9402"/>
    <lineage>
        <taxon>Eukaryota</taxon>
        <taxon>Metazoa</taxon>
        <taxon>Chordata</taxon>
        <taxon>Craniata</taxon>
        <taxon>Vertebrata</taxon>
        <taxon>Euteleostomi</taxon>
        <taxon>Mammalia</taxon>
        <taxon>Eutheria</taxon>
        <taxon>Laurasiatheria</taxon>
        <taxon>Chiroptera</taxon>
        <taxon>Yinpterochiroptera</taxon>
        <taxon>Pteropodoidea</taxon>
        <taxon>Pteropodidae</taxon>
        <taxon>Pteropodinae</taxon>
        <taxon>Pteropus</taxon>
    </lineage>
</organism>
<dbReference type="GO" id="GO:0010142">
    <property type="term" value="P:farnesyl diphosphate biosynthetic process, mevalonate pathway"/>
    <property type="evidence" value="ECO:0007669"/>
    <property type="project" value="TreeGrafter"/>
</dbReference>
<dbReference type="GO" id="GO:0008203">
    <property type="term" value="P:cholesterol metabolic process"/>
    <property type="evidence" value="ECO:0007669"/>
    <property type="project" value="UniProtKB-KW"/>
</dbReference>
<dbReference type="AlphaFoldDB" id="L5KJA2"/>
<evidence type="ECO:0000313" key="6">
    <source>
        <dbReference type="Proteomes" id="UP000010552"/>
    </source>
</evidence>
<accession>L5KJA2</accession>
<dbReference type="GO" id="GO:0004421">
    <property type="term" value="F:hydroxymethylglutaryl-CoA synthase activity"/>
    <property type="evidence" value="ECO:0007669"/>
    <property type="project" value="TreeGrafter"/>
</dbReference>
<dbReference type="eggNOG" id="ENOG502STJK">
    <property type="taxonomic scope" value="Eukaryota"/>
</dbReference>
<gene>
    <name evidence="5" type="ORF">PAL_GLEAN10006198</name>
</gene>
<evidence type="ECO:0000256" key="1">
    <source>
        <dbReference type="ARBA" id="ARBA00022548"/>
    </source>
</evidence>
<evidence type="ECO:0000256" key="2">
    <source>
        <dbReference type="ARBA" id="ARBA00022679"/>
    </source>
</evidence>
<reference evidence="6" key="1">
    <citation type="journal article" date="2013" name="Science">
        <title>Comparative analysis of bat genomes provides insight into the evolution of flight and immunity.</title>
        <authorList>
            <person name="Zhang G."/>
            <person name="Cowled C."/>
            <person name="Shi Z."/>
            <person name="Huang Z."/>
            <person name="Bishop-Lilly K.A."/>
            <person name="Fang X."/>
            <person name="Wynne J.W."/>
            <person name="Xiong Z."/>
            <person name="Baker M.L."/>
            <person name="Zhao W."/>
            <person name="Tachedjian M."/>
            <person name="Zhu Y."/>
            <person name="Zhou P."/>
            <person name="Jiang X."/>
            <person name="Ng J."/>
            <person name="Yang L."/>
            <person name="Wu L."/>
            <person name="Xiao J."/>
            <person name="Feng Y."/>
            <person name="Chen Y."/>
            <person name="Sun X."/>
            <person name="Zhang Y."/>
            <person name="Marsh G.A."/>
            <person name="Crameri G."/>
            <person name="Broder C.C."/>
            <person name="Frey K.G."/>
            <person name="Wang L.F."/>
            <person name="Wang J."/>
        </authorList>
    </citation>
    <scope>NUCLEOTIDE SEQUENCE [LARGE SCALE GENOMIC DNA]</scope>
</reference>
<feature type="non-terminal residue" evidence="5">
    <location>
        <position position="1"/>
    </location>
</feature>
<feature type="region of interest" description="Disordered" evidence="3">
    <location>
        <begin position="44"/>
        <end position="98"/>
    </location>
</feature>
<dbReference type="PANTHER" id="PTHR43323">
    <property type="entry name" value="3-HYDROXY-3-METHYLGLUTARYL COENZYME A SYNTHASE"/>
    <property type="match status" value="1"/>
</dbReference>
<keyword evidence="1" id="KW-0753">Steroid metabolism</keyword>
<dbReference type="InterPro" id="IPR013528">
    <property type="entry name" value="HMG_CoA_synth_N"/>
</dbReference>
<dbReference type="GO" id="GO:0006084">
    <property type="term" value="P:acetyl-CoA metabolic process"/>
    <property type="evidence" value="ECO:0007669"/>
    <property type="project" value="TreeGrafter"/>
</dbReference>
<proteinExistence type="predicted"/>
<keyword evidence="6" id="KW-1185">Reference proteome</keyword>
<dbReference type="Pfam" id="PF17670">
    <property type="entry name" value="DUF5530"/>
    <property type="match status" value="1"/>
</dbReference>
<evidence type="ECO:0000256" key="3">
    <source>
        <dbReference type="SAM" id="MobiDB-lite"/>
    </source>
</evidence>
<dbReference type="Pfam" id="PF01154">
    <property type="entry name" value="HMG_CoA_synt_N"/>
    <property type="match status" value="1"/>
</dbReference>
<feature type="compositionally biased region" description="Polar residues" evidence="3">
    <location>
        <begin position="78"/>
        <end position="93"/>
    </location>
</feature>
<keyword evidence="1" id="KW-0153">Cholesterol metabolism</keyword>
<feature type="domain" description="Hydroxymethylglutaryl-coenzyme A synthase N-terminal" evidence="4">
    <location>
        <begin position="121"/>
        <end position="257"/>
    </location>
</feature>
<name>L5KJA2_PTEAL</name>
<dbReference type="CDD" id="cd00827">
    <property type="entry name" value="init_cond_enzymes"/>
    <property type="match status" value="1"/>
</dbReference>
<sequence>FIAHQGKDLRGYYPGQLARVHCDYSVKRSPSMWQVRGVPEARSQEELAREHGMCKGPVRGADSLRNSKNKQVPEPRNQEGQSSARLESQQEQGSAGHRQIRARYQPQFHRILDRFIHCQSSTAVKRVKLEKYDGVDAGKNIIGLGHAEMGFCTDREDSNSLCMTVVQNLMERNNISYDYIERLEVGTETTNNKTKSMKTNLLQLFDESENPDREGIDTMNACCGGTAAAFSAGNWIESGSWDGRYALVGTGDIAVLPQEMLERKV</sequence>
<dbReference type="Proteomes" id="UP000010552">
    <property type="component" value="Unassembled WGS sequence"/>
</dbReference>
<dbReference type="InterPro" id="IPR037668">
    <property type="entry name" value="SPMIP3"/>
</dbReference>
<dbReference type="STRING" id="9402.L5KJA2"/>
<dbReference type="PANTHER" id="PTHR43323:SF4">
    <property type="entry name" value="HYDROXYMETHYLGLUTARYL-COA SYNTHASE, CYTOPLASMIC"/>
    <property type="match status" value="1"/>
</dbReference>
<dbReference type="EMBL" id="KB030717">
    <property type="protein sequence ID" value="ELK10613.1"/>
    <property type="molecule type" value="Genomic_DNA"/>
</dbReference>
<evidence type="ECO:0000259" key="4">
    <source>
        <dbReference type="Pfam" id="PF01154"/>
    </source>
</evidence>
<dbReference type="SUPFAM" id="SSF53901">
    <property type="entry name" value="Thiolase-like"/>
    <property type="match status" value="1"/>
</dbReference>